<dbReference type="Gene3D" id="3.30.450.350">
    <property type="entry name" value="CHASE domain"/>
    <property type="match status" value="1"/>
</dbReference>
<reference evidence="9" key="1">
    <citation type="submission" date="2021-10" db="EMBL/GenBank/DDBJ databases">
        <title>Marinomonas pontica sp. nov., isolated from the Black Sea.</title>
        <authorList>
            <person name="Zhao L.-H."/>
            <person name="Xue J.-H."/>
        </authorList>
    </citation>
    <scope>NUCLEOTIDE SEQUENCE</scope>
    <source>
        <strain evidence="9">E8</strain>
    </source>
</reference>
<dbReference type="GO" id="GO:0016020">
    <property type="term" value="C:membrane"/>
    <property type="evidence" value="ECO:0007669"/>
    <property type="project" value="UniProtKB-SubCell"/>
</dbReference>
<dbReference type="NCBIfam" id="TIGR00254">
    <property type="entry name" value="GGDEF"/>
    <property type="match status" value="1"/>
</dbReference>
<evidence type="ECO:0000256" key="1">
    <source>
        <dbReference type="ARBA" id="ARBA00004370"/>
    </source>
</evidence>
<evidence type="ECO:0000313" key="9">
    <source>
        <dbReference type="EMBL" id="MCB5160627.1"/>
    </source>
</evidence>
<evidence type="ECO:0000256" key="4">
    <source>
        <dbReference type="ARBA" id="ARBA00023136"/>
    </source>
</evidence>
<dbReference type="InterPro" id="IPR006189">
    <property type="entry name" value="CHASE_dom"/>
</dbReference>
<dbReference type="InterPro" id="IPR050706">
    <property type="entry name" value="Cyclic-di-GMP_PDE-like"/>
</dbReference>
<dbReference type="InterPro" id="IPR029787">
    <property type="entry name" value="Nucleotide_cyclase"/>
</dbReference>
<comment type="caution">
    <text evidence="9">The sequence shown here is derived from an EMBL/GenBank/DDBJ whole genome shotgun (WGS) entry which is preliminary data.</text>
</comment>
<dbReference type="Pfam" id="PF03924">
    <property type="entry name" value="CHASE"/>
    <property type="match status" value="1"/>
</dbReference>
<proteinExistence type="predicted"/>
<feature type="domain" description="GGDEF" evidence="8">
    <location>
        <begin position="374"/>
        <end position="509"/>
    </location>
</feature>
<dbReference type="InterPro" id="IPR042240">
    <property type="entry name" value="CHASE_sf"/>
</dbReference>
<protein>
    <submittedName>
        <fullName evidence="9">EAL domain-containing protein</fullName>
    </submittedName>
</protein>
<sequence>MNTLKKCGVGSKAHYYVFIVVFLCGAIISAIMYSEAKNQVAIAQTASSNVFVEKLARAVENYQSISSSVVSLIESSQSSVSPDQFTRFVQKVMPASDYFGSNVYFAQYVLSKDKPSFLQQNQSLYGYKDFSIYPLGDRDAYMPLVLAYPDKVAYGFDILSAEYRNSAQVAQSRYALTAMLSEPTSSPFFKMPGKNSANNFVLRAPVYVPVGSQTYTDDLVTGFFGLVGVHFTVEGLLKQVVPLTDKGLQYRLADVSGEQTVWFADSAVASFWGDVAFDSHYLSVAGRKWRVDTCFASSVAQRLSWWQVITPLSVFTLLAFFLFLYTRTLCLETYSVWRTLNERIEIDELTGLHTRHQIRQKLTELMLDNQGNGQKIAALILDLDHFKTINDAFGHEVGDALLAKVSERLTSILPEGTLTGYLGGDAFLIVLPENQSQRLPNLSHLCKDLISKISQSYFTDGLTLDIGCSIGVAVYPEFGSDAVHLIKNADMAVYQAKASGRATYHFYDGEMGRRFARNVRIETRLRRALEEEKLELHFQPKMDLVTERCIGMEALLRWNDGELGSVSPAEFIPIAEQTGIILPLGDWVFEQAFKHMQEWKEQGINVPPIAINCSAAQLKRVDFLSKLLALLDKYHIDASLLEIEVTESILIEDADGCAELLCQMSRLGMKLAIDDFGTGYSSLSYLKDLPFDCVKIDMVFIRDMMNNKSNAALTKAIISLSHDLGLKVVAEGISDVDQLARLREYGCDIGQGYLFSKALGPRSMVNDPMIVALNQQEESDF</sequence>
<dbReference type="PROSITE" id="PS50887">
    <property type="entry name" value="GGDEF"/>
    <property type="match status" value="1"/>
</dbReference>
<keyword evidence="3 5" id="KW-1133">Transmembrane helix</keyword>
<evidence type="ECO:0000259" key="6">
    <source>
        <dbReference type="PROSITE" id="PS50839"/>
    </source>
</evidence>
<dbReference type="SUPFAM" id="SSF141868">
    <property type="entry name" value="EAL domain-like"/>
    <property type="match status" value="1"/>
</dbReference>
<evidence type="ECO:0000313" key="10">
    <source>
        <dbReference type="Proteomes" id="UP001139095"/>
    </source>
</evidence>
<dbReference type="InterPro" id="IPR000160">
    <property type="entry name" value="GGDEF_dom"/>
</dbReference>
<dbReference type="PANTHER" id="PTHR33121">
    <property type="entry name" value="CYCLIC DI-GMP PHOSPHODIESTERASE PDEF"/>
    <property type="match status" value="1"/>
</dbReference>
<accession>A0A9X1IJW6</accession>
<feature type="transmembrane region" description="Helical" evidence="5">
    <location>
        <begin position="305"/>
        <end position="325"/>
    </location>
</feature>
<dbReference type="GO" id="GO:0071111">
    <property type="term" value="F:cyclic-guanylate-specific phosphodiesterase activity"/>
    <property type="evidence" value="ECO:0007669"/>
    <property type="project" value="InterPro"/>
</dbReference>
<dbReference type="CDD" id="cd01948">
    <property type="entry name" value="EAL"/>
    <property type="match status" value="1"/>
</dbReference>
<name>A0A9X1IJW6_9GAMM</name>
<dbReference type="SMART" id="SM01079">
    <property type="entry name" value="CHASE"/>
    <property type="match status" value="1"/>
</dbReference>
<keyword evidence="2 5" id="KW-0812">Transmembrane</keyword>
<evidence type="ECO:0000256" key="2">
    <source>
        <dbReference type="ARBA" id="ARBA00022692"/>
    </source>
</evidence>
<dbReference type="InterPro" id="IPR035919">
    <property type="entry name" value="EAL_sf"/>
</dbReference>
<evidence type="ECO:0000256" key="5">
    <source>
        <dbReference type="SAM" id="Phobius"/>
    </source>
</evidence>
<dbReference type="CDD" id="cd01949">
    <property type="entry name" value="GGDEF"/>
    <property type="match status" value="1"/>
</dbReference>
<gene>
    <name evidence="9" type="ORF">LG368_01790</name>
</gene>
<dbReference type="PANTHER" id="PTHR33121:SF71">
    <property type="entry name" value="OXYGEN SENSOR PROTEIN DOSP"/>
    <property type="match status" value="1"/>
</dbReference>
<keyword evidence="4 5" id="KW-0472">Membrane</keyword>
<dbReference type="Gene3D" id="3.20.20.450">
    <property type="entry name" value="EAL domain"/>
    <property type="match status" value="1"/>
</dbReference>
<dbReference type="GO" id="GO:0007165">
    <property type="term" value="P:signal transduction"/>
    <property type="evidence" value="ECO:0007669"/>
    <property type="project" value="UniProtKB-ARBA"/>
</dbReference>
<dbReference type="Pfam" id="PF00563">
    <property type="entry name" value="EAL"/>
    <property type="match status" value="1"/>
</dbReference>
<dbReference type="SMART" id="SM00052">
    <property type="entry name" value="EAL"/>
    <property type="match status" value="1"/>
</dbReference>
<dbReference type="RefSeq" id="WP_226753005.1">
    <property type="nucleotide sequence ID" value="NZ_JAJATW010000001.1"/>
</dbReference>
<dbReference type="PROSITE" id="PS50839">
    <property type="entry name" value="CHASE"/>
    <property type="match status" value="1"/>
</dbReference>
<evidence type="ECO:0000256" key="3">
    <source>
        <dbReference type="ARBA" id="ARBA00022989"/>
    </source>
</evidence>
<organism evidence="9 10">
    <name type="scientific">Marinomonas algarum</name>
    <dbReference type="NCBI Taxonomy" id="2883105"/>
    <lineage>
        <taxon>Bacteria</taxon>
        <taxon>Pseudomonadati</taxon>
        <taxon>Pseudomonadota</taxon>
        <taxon>Gammaproteobacteria</taxon>
        <taxon>Oceanospirillales</taxon>
        <taxon>Oceanospirillaceae</taxon>
        <taxon>Marinomonas</taxon>
    </lineage>
</organism>
<evidence type="ECO:0000259" key="7">
    <source>
        <dbReference type="PROSITE" id="PS50883"/>
    </source>
</evidence>
<comment type="subcellular location">
    <subcellularLocation>
        <location evidence="1">Membrane</location>
    </subcellularLocation>
</comment>
<dbReference type="EMBL" id="JAJATW010000001">
    <property type="protein sequence ID" value="MCB5160627.1"/>
    <property type="molecule type" value="Genomic_DNA"/>
</dbReference>
<feature type="domain" description="CHASE" evidence="6">
    <location>
        <begin position="131"/>
        <end position="245"/>
    </location>
</feature>
<feature type="transmembrane region" description="Helical" evidence="5">
    <location>
        <begin position="13"/>
        <end position="33"/>
    </location>
</feature>
<dbReference type="Proteomes" id="UP001139095">
    <property type="component" value="Unassembled WGS sequence"/>
</dbReference>
<feature type="domain" description="EAL" evidence="7">
    <location>
        <begin position="518"/>
        <end position="772"/>
    </location>
</feature>
<evidence type="ECO:0000259" key="8">
    <source>
        <dbReference type="PROSITE" id="PS50887"/>
    </source>
</evidence>
<dbReference type="Gene3D" id="3.30.70.270">
    <property type="match status" value="1"/>
</dbReference>
<dbReference type="Pfam" id="PF00990">
    <property type="entry name" value="GGDEF"/>
    <property type="match status" value="1"/>
</dbReference>
<keyword evidence="10" id="KW-1185">Reference proteome</keyword>
<dbReference type="InterPro" id="IPR001633">
    <property type="entry name" value="EAL_dom"/>
</dbReference>
<dbReference type="AlphaFoldDB" id="A0A9X1IJW6"/>
<dbReference type="SMART" id="SM00267">
    <property type="entry name" value="GGDEF"/>
    <property type="match status" value="1"/>
</dbReference>
<dbReference type="PROSITE" id="PS50883">
    <property type="entry name" value="EAL"/>
    <property type="match status" value="1"/>
</dbReference>
<dbReference type="SUPFAM" id="SSF55073">
    <property type="entry name" value="Nucleotide cyclase"/>
    <property type="match status" value="1"/>
</dbReference>
<dbReference type="InterPro" id="IPR043128">
    <property type="entry name" value="Rev_trsase/Diguanyl_cyclase"/>
</dbReference>